<comment type="catalytic activity">
    <reaction evidence="5">
        <text>an L-alpha-D-Hep-(1-&gt;5)-[alpha-Kdo-(2-&gt;4)]-alpha-Kdo-(2-&gt;6)-lipid A + ADP-L-glycero-beta-D-manno-heptose = an L-alpha-D-Hep-(1-&gt;3)-L-alpha-D-Hep-(1-&gt;5)-[alpha-Kdo-(2-&gt;4)]-alpha-Kdo-(2-&gt;6)-lipid A + ADP + H(+)</text>
        <dbReference type="Rhea" id="RHEA:74071"/>
        <dbReference type="ChEBI" id="CHEBI:15378"/>
        <dbReference type="ChEBI" id="CHEBI:61506"/>
        <dbReference type="ChEBI" id="CHEBI:193068"/>
        <dbReference type="ChEBI" id="CHEBI:193069"/>
        <dbReference type="ChEBI" id="CHEBI:456216"/>
        <dbReference type="EC" id="2.4.99.24"/>
    </reaction>
</comment>
<evidence type="ECO:0000256" key="2">
    <source>
        <dbReference type="ARBA" id="ARBA00022679"/>
    </source>
</evidence>
<dbReference type="NCBIfam" id="TIGR02195">
    <property type="entry name" value="heptsyl_trn_II"/>
    <property type="match status" value="1"/>
</dbReference>
<evidence type="ECO:0000313" key="6">
    <source>
        <dbReference type="EMBL" id="EEF57274.1"/>
    </source>
</evidence>
<protein>
    <recommendedName>
        <fullName evidence="4">lipopolysaccharide heptosyltransferase II</fullName>
        <ecNumber evidence="4">2.4.99.24</ecNumber>
    </recommendedName>
</protein>
<keyword evidence="2 6" id="KW-0808">Transferase</keyword>
<dbReference type="AlphaFoldDB" id="B9XSA4"/>
<evidence type="ECO:0000256" key="5">
    <source>
        <dbReference type="ARBA" id="ARBA00047503"/>
    </source>
</evidence>
<comment type="similarity">
    <text evidence="3">Belongs to the glycosyltransferase 9 family.</text>
</comment>
<gene>
    <name evidence="6" type="ORF">Cflav_PD0240</name>
</gene>
<evidence type="ECO:0000256" key="3">
    <source>
        <dbReference type="ARBA" id="ARBA00043995"/>
    </source>
</evidence>
<keyword evidence="1" id="KW-0328">Glycosyltransferase</keyword>
<dbReference type="CDD" id="cd03789">
    <property type="entry name" value="GT9_LPS_heptosyltransferase"/>
    <property type="match status" value="1"/>
</dbReference>
<keyword evidence="7" id="KW-1185">Reference proteome</keyword>
<dbReference type="GO" id="GO:0005829">
    <property type="term" value="C:cytosol"/>
    <property type="evidence" value="ECO:0007669"/>
    <property type="project" value="TreeGrafter"/>
</dbReference>
<reference evidence="6 7" key="1">
    <citation type="journal article" date="2011" name="J. Bacteriol.">
        <title>Genome sequence of 'Pedosphaera parvula' Ellin514, an aerobic Verrucomicrobial isolate from pasture soil.</title>
        <authorList>
            <person name="Kant R."/>
            <person name="van Passel M.W."/>
            <person name="Sangwan P."/>
            <person name="Palva A."/>
            <person name="Lucas S."/>
            <person name="Copeland A."/>
            <person name="Lapidus A."/>
            <person name="Glavina Del Rio T."/>
            <person name="Dalin E."/>
            <person name="Tice H."/>
            <person name="Bruce D."/>
            <person name="Goodwin L."/>
            <person name="Pitluck S."/>
            <person name="Chertkov O."/>
            <person name="Larimer F.W."/>
            <person name="Land M.L."/>
            <person name="Hauser L."/>
            <person name="Brettin T.S."/>
            <person name="Detter J.C."/>
            <person name="Han S."/>
            <person name="de Vos W.M."/>
            <person name="Janssen P.H."/>
            <person name="Smidt H."/>
        </authorList>
    </citation>
    <scope>NUCLEOTIDE SEQUENCE [LARGE SCALE GENOMIC DNA]</scope>
    <source>
        <strain evidence="6 7">Ellin514</strain>
    </source>
</reference>
<dbReference type="SUPFAM" id="SSF53756">
    <property type="entry name" value="UDP-Glycosyltransferase/glycogen phosphorylase"/>
    <property type="match status" value="1"/>
</dbReference>
<dbReference type="Pfam" id="PF01075">
    <property type="entry name" value="Glyco_transf_9"/>
    <property type="match status" value="1"/>
</dbReference>
<dbReference type="EMBL" id="ABOX02000076">
    <property type="protein sequence ID" value="EEF57274.1"/>
    <property type="molecule type" value="Genomic_DNA"/>
</dbReference>
<dbReference type="PANTHER" id="PTHR30160:SF1">
    <property type="entry name" value="LIPOPOLYSACCHARIDE 1,2-N-ACETYLGLUCOSAMINETRANSFERASE-RELATED"/>
    <property type="match status" value="1"/>
</dbReference>
<dbReference type="Proteomes" id="UP000003688">
    <property type="component" value="Unassembled WGS sequence"/>
</dbReference>
<accession>B9XSA4</accession>
<dbReference type="STRING" id="320771.Cflav_PD0240"/>
<evidence type="ECO:0000256" key="4">
    <source>
        <dbReference type="ARBA" id="ARBA00044042"/>
    </source>
</evidence>
<evidence type="ECO:0000256" key="1">
    <source>
        <dbReference type="ARBA" id="ARBA00022676"/>
    </source>
</evidence>
<proteinExistence type="inferred from homology"/>
<dbReference type="PANTHER" id="PTHR30160">
    <property type="entry name" value="TETRAACYLDISACCHARIDE 4'-KINASE-RELATED"/>
    <property type="match status" value="1"/>
</dbReference>
<dbReference type="Gene3D" id="3.40.50.2000">
    <property type="entry name" value="Glycogen Phosphorylase B"/>
    <property type="match status" value="2"/>
</dbReference>
<dbReference type="EC" id="2.4.99.24" evidence="4"/>
<dbReference type="GO" id="GO:0008713">
    <property type="term" value="F:ADP-heptose-lipopolysaccharide heptosyltransferase activity"/>
    <property type="evidence" value="ECO:0007669"/>
    <property type="project" value="UniProtKB-EC"/>
</dbReference>
<dbReference type="InterPro" id="IPR011910">
    <property type="entry name" value="RfaF"/>
</dbReference>
<evidence type="ECO:0000313" key="7">
    <source>
        <dbReference type="Proteomes" id="UP000003688"/>
    </source>
</evidence>
<organism evidence="6 7">
    <name type="scientific">Pedosphaera parvula (strain Ellin514)</name>
    <dbReference type="NCBI Taxonomy" id="320771"/>
    <lineage>
        <taxon>Bacteria</taxon>
        <taxon>Pseudomonadati</taxon>
        <taxon>Verrucomicrobiota</taxon>
        <taxon>Pedosphaerae</taxon>
        <taxon>Pedosphaerales</taxon>
        <taxon>Pedosphaeraceae</taxon>
        <taxon>Pedosphaera</taxon>
    </lineage>
</organism>
<dbReference type="GO" id="GO:0009244">
    <property type="term" value="P:lipopolysaccharide core region biosynthetic process"/>
    <property type="evidence" value="ECO:0007669"/>
    <property type="project" value="TreeGrafter"/>
</dbReference>
<dbReference type="InterPro" id="IPR002201">
    <property type="entry name" value="Glyco_trans_9"/>
</dbReference>
<comment type="caution">
    <text evidence="6">The sequence shown here is derived from an EMBL/GenBank/DDBJ whole genome shotgun (WGS) entry which is preliminary data.</text>
</comment>
<dbReference type="InterPro" id="IPR051199">
    <property type="entry name" value="LPS_LOS_Heptosyltrfase"/>
</dbReference>
<sequence length="326" mass="36670">MPVLRLLKLHIPQSEIHWWLETGLVPLLADDPDLTGIIPFHRKRWGAPLRWTEIYGSVREMRRKRFDWAIDLQGLARSGIFTWLANAHVNIGLGDNREGAHAAYDLLAPSMSFGTHAVDRYLSVLPILGVPVHQDFKWLPDRPLVSAQVQEKWKPNSARWVALLPGARWLNKRWPVQNFAQLTRRVLSLSPDLKIAIIGSKDDQMLGAEISQVDKERCVDLTGKTSLLEMIEWIRLSELVITNDTGPMHVAAALKRPIIALFGPTNPDATGPYGQRQNVIQVSNLPCVPCLKDYCSFKEPLACLHGITAQLVYERARGILLNGALI</sequence>
<name>B9XSA4_PEDPL</name>